<protein>
    <submittedName>
        <fullName evidence="5">Developmentally-regulated GTP-binding protein 2</fullName>
    </submittedName>
</protein>
<dbReference type="PROSITE" id="PS51880">
    <property type="entry name" value="TGS"/>
    <property type="match status" value="1"/>
</dbReference>
<dbReference type="PRINTS" id="PR00326">
    <property type="entry name" value="GTP1OBG"/>
</dbReference>
<dbReference type="Gene3D" id="3.10.20.30">
    <property type="match status" value="1"/>
</dbReference>
<proteinExistence type="predicted"/>
<dbReference type="Gene3D" id="6.10.140.1070">
    <property type="match status" value="2"/>
</dbReference>
<dbReference type="SUPFAM" id="SSF52540">
    <property type="entry name" value="P-loop containing nucleoside triphosphate hydrolases"/>
    <property type="match status" value="1"/>
</dbReference>
<dbReference type="PANTHER" id="PTHR43127">
    <property type="entry name" value="DEVELOPMENTALLY-REGULATED GTP-BINDING PROTEIN 2"/>
    <property type="match status" value="1"/>
</dbReference>
<dbReference type="InterPro" id="IPR031662">
    <property type="entry name" value="GTP-binding_2"/>
</dbReference>
<name>A0ABQ7I0G1_9MICR</name>
<dbReference type="InterPro" id="IPR045001">
    <property type="entry name" value="DRG"/>
</dbReference>
<dbReference type="Pfam" id="PF16897">
    <property type="entry name" value="MMR_HSR1_Xtn"/>
    <property type="match status" value="1"/>
</dbReference>
<keyword evidence="1" id="KW-0547">Nucleotide-binding</keyword>
<sequence>MGIEEKISDIINEMNRTQKNKKTEHHLGLLKARLAKLRSEQITPKSASTKGKGFEVQKSGDARVALIGFPSVGKSTLLNRLTDTKSQTSEHEFTTLTCIAGNLNYNGATIQMLDLPGIISGAASGKGRGRQVVAAARTADLILMVLDPRRPQDKEILEKELFDMRIRLNKKRPDISLTPTLSGGISITITVKLTHLTESIIHGIVKEYKINNCILVIREDITDEDLIDVISDTAVYINCLYCYNKIDNIGLEDLEKLDSPNNVLISCQKNWNLDELQDAIWEHLEMKRIYTKKKGVFPDLETPVVIRKNDTVKDLCMNIHRDFIDIFKYALVWGRSAKHNPQKVGLNHQLSDEDVVQIYTSNVYY</sequence>
<evidence type="ECO:0000313" key="6">
    <source>
        <dbReference type="Proteomes" id="UP001516464"/>
    </source>
</evidence>
<feature type="domain" description="TGS" evidence="4">
    <location>
        <begin position="285"/>
        <end position="360"/>
    </location>
</feature>
<reference evidence="5 6" key="1">
    <citation type="submission" date="2019-01" db="EMBL/GenBank/DDBJ databases">
        <title>Genomes sequencing and comparative genomics of infectious freshwater microsporidia, Cucumispora dikerogammari and Thelohania contejeani.</title>
        <authorList>
            <person name="Cormier A."/>
            <person name="Giraud I."/>
            <person name="Wattier R."/>
            <person name="Teixeira M."/>
            <person name="Grandjean F."/>
            <person name="Rigaud T."/>
            <person name="Cordaux R."/>
        </authorList>
    </citation>
    <scope>NUCLEOTIDE SEQUENCE [LARGE SCALE GENOMIC DNA]</scope>
    <source>
        <strain evidence="5">T1</strain>
        <tissue evidence="5">Spores</tissue>
    </source>
</reference>
<dbReference type="NCBIfam" id="TIGR00231">
    <property type="entry name" value="small_GTP"/>
    <property type="match status" value="1"/>
</dbReference>
<evidence type="ECO:0000256" key="2">
    <source>
        <dbReference type="ARBA" id="ARBA00023134"/>
    </source>
</evidence>
<dbReference type="Pfam" id="PF01926">
    <property type="entry name" value="MMR_HSR1"/>
    <property type="match status" value="1"/>
</dbReference>
<dbReference type="InterPro" id="IPR006073">
    <property type="entry name" value="GTP-bd"/>
</dbReference>
<keyword evidence="2" id="KW-0342">GTP-binding</keyword>
<dbReference type="EMBL" id="SBIQ01000040">
    <property type="protein sequence ID" value="KAF7683933.1"/>
    <property type="molecule type" value="Genomic_DNA"/>
</dbReference>
<dbReference type="PROSITE" id="PS51710">
    <property type="entry name" value="G_OBG"/>
    <property type="match status" value="1"/>
</dbReference>
<feature type="domain" description="OBG-type G" evidence="3">
    <location>
        <begin position="62"/>
        <end position="285"/>
    </location>
</feature>
<dbReference type="InterPro" id="IPR027417">
    <property type="entry name" value="P-loop_NTPase"/>
</dbReference>
<dbReference type="SUPFAM" id="SSF81271">
    <property type="entry name" value="TGS-like"/>
    <property type="match status" value="1"/>
</dbReference>
<comment type="caution">
    <text evidence="5">The sequence shown here is derived from an EMBL/GenBank/DDBJ whole genome shotgun (WGS) entry which is preliminary data.</text>
</comment>
<dbReference type="InterPro" id="IPR005225">
    <property type="entry name" value="Small_GTP-bd"/>
</dbReference>
<evidence type="ECO:0000259" key="4">
    <source>
        <dbReference type="PROSITE" id="PS51880"/>
    </source>
</evidence>
<evidence type="ECO:0000256" key="1">
    <source>
        <dbReference type="ARBA" id="ARBA00022741"/>
    </source>
</evidence>
<dbReference type="Pfam" id="PF02824">
    <property type="entry name" value="TGS"/>
    <property type="match status" value="1"/>
</dbReference>
<dbReference type="InterPro" id="IPR012675">
    <property type="entry name" value="Beta-grasp_dom_sf"/>
</dbReference>
<dbReference type="InterPro" id="IPR004095">
    <property type="entry name" value="TGS"/>
</dbReference>
<dbReference type="Proteomes" id="UP001516464">
    <property type="component" value="Unassembled WGS sequence"/>
</dbReference>
<evidence type="ECO:0000313" key="5">
    <source>
        <dbReference type="EMBL" id="KAF7683933.1"/>
    </source>
</evidence>
<dbReference type="CDD" id="cd01896">
    <property type="entry name" value="DRG"/>
    <property type="match status" value="1"/>
</dbReference>
<keyword evidence="6" id="KW-1185">Reference proteome</keyword>
<evidence type="ECO:0000259" key="3">
    <source>
        <dbReference type="PROSITE" id="PS51710"/>
    </source>
</evidence>
<gene>
    <name evidence="5" type="primary">DRG2</name>
    <name evidence="5" type="ORF">TCON_0867</name>
</gene>
<accession>A0ABQ7I0G1</accession>
<dbReference type="InterPro" id="IPR012676">
    <property type="entry name" value="TGS-like"/>
</dbReference>
<organism evidence="5 6">
    <name type="scientific">Astathelohania contejeani</name>
    <dbReference type="NCBI Taxonomy" id="164912"/>
    <lineage>
        <taxon>Eukaryota</taxon>
        <taxon>Fungi</taxon>
        <taxon>Fungi incertae sedis</taxon>
        <taxon>Microsporidia</taxon>
        <taxon>Astathelohaniidae</taxon>
        <taxon>Astathelohania</taxon>
    </lineage>
</organism>
<dbReference type="InterPro" id="IPR031167">
    <property type="entry name" value="G_OBG"/>
</dbReference>